<dbReference type="Pfam" id="PF01841">
    <property type="entry name" value="Transglut_core"/>
    <property type="match status" value="1"/>
</dbReference>
<reference evidence="4" key="2">
    <citation type="submission" date="2021-04" db="EMBL/GenBank/DDBJ databases">
        <authorList>
            <person name="Gilroy R."/>
        </authorList>
    </citation>
    <scope>NUCLEOTIDE SEQUENCE</scope>
    <source>
        <strain evidence="4">CHK192-9172</strain>
    </source>
</reference>
<keyword evidence="2" id="KW-0472">Membrane</keyword>
<proteinExistence type="predicted"/>
<sequence length="697" mass="77893">METLRYIERKTKNRKGSIWKSMLLALAVSLGFWLCMGHLFGLSWSPGEMFSGGLGSGLCTAWNQAADILGSSDYILLTKTAGGGDSAGLVLTLCFLGTAVLAWFLIRSRRLWTLLIFVFPAVLGAAFQMSLGMAGTGVLAAALLASAGYMKLPDGFWMVVILAGALTGFCMLLIQIPGISNLAERPYAVREIQTAASGWFRDLWYGTNGLGNGNLTERERSAGTGTALEVTMSVPQSMYLRGFTGDMYTGDSWEHLPASVYYNAGNLMYWLEQKDFSPAGQVGQAAALTGQEQGRNQIEITLKDADGQYAYIPYEIQDAEIENTRNWGNEFFTSQKGSRIRSYTCSANDNSVKSWTSIAGELFTDAQNQEADRERIQEYLLNESYYNEFVYNNYTYISKSDRKLLYQSFGSGGDQLKGHIDYKKAISDIRSYLKDNFIYTENLGAKAGQADALEEFLSTKKGYDVQFATAATLLFRYYGIPARYVEGYLITPEDADGVQPGETIRIMRDRIHAWTEIYIDGVGFVPVEVSPPYEGLMEEADMEIGISNNSLLRTFSRENTGGASEDTELISGGDEEKQQLVPYRLILTVTVCVLILFLLILAARILYRRFAGTLKRKRLFQKGEPKIAVSAIYGYMERMHYPISGELRALGNRAAYSRHPVSEAERKQMLICCKEAKKEKKNHDRECRKREKKKNKI</sequence>
<keyword evidence="2" id="KW-1133">Transmembrane helix</keyword>
<dbReference type="Gene3D" id="3.10.620.30">
    <property type="match status" value="1"/>
</dbReference>
<evidence type="ECO:0000313" key="5">
    <source>
        <dbReference type="Proteomes" id="UP000824024"/>
    </source>
</evidence>
<name>A0A9D2D4T8_9FIRM</name>
<dbReference type="InterPro" id="IPR052901">
    <property type="entry name" value="Bact_TGase-like"/>
</dbReference>
<feature type="compositionally biased region" description="Basic and acidic residues" evidence="1">
    <location>
        <begin position="678"/>
        <end position="689"/>
    </location>
</feature>
<accession>A0A9D2D4T8</accession>
<dbReference type="Proteomes" id="UP000824024">
    <property type="component" value="Unassembled WGS sequence"/>
</dbReference>
<protein>
    <submittedName>
        <fullName evidence="4">DUF3488 and transglutaminase-like domain-containing protein</fullName>
    </submittedName>
</protein>
<dbReference type="SMART" id="SM00460">
    <property type="entry name" value="TGc"/>
    <property type="match status" value="1"/>
</dbReference>
<evidence type="ECO:0000313" key="4">
    <source>
        <dbReference type="EMBL" id="HIZ08460.1"/>
    </source>
</evidence>
<organism evidence="4 5">
    <name type="scientific">Candidatus Eubacterium avistercoris</name>
    <dbReference type="NCBI Taxonomy" id="2838567"/>
    <lineage>
        <taxon>Bacteria</taxon>
        <taxon>Bacillati</taxon>
        <taxon>Bacillota</taxon>
        <taxon>Clostridia</taxon>
        <taxon>Eubacteriales</taxon>
        <taxon>Eubacteriaceae</taxon>
        <taxon>Eubacterium</taxon>
    </lineage>
</organism>
<feature type="transmembrane region" description="Helical" evidence="2">
    <location>
        <begin position="21"/>
        <end position="44"/>
    </location>
</feature>
<comment type="caution">
    <text evidence="4">The sequence shown here is derived from an EMBL/GenBank/DDBJ whole genome shotgun (WGS) entry which is preliminary data.</text>
</comment>
<evidence type="ECO:0000259" key="3">
    <source>
        <dbReference type="SMART" id="SM00460"/>
    </source>
</evidence>
<feature type="transmembrane region" description="Helical" evidence="2">
    <location>
        <begin position="111"/>
        <end position="127"/>
    </location>
</feature>
<dbReference type="AlphaFoldDB" id="A0A9D2D4T8"/>
<keyword evidence="2" id="KW-0812">Transmembrane</keyword>
<dbReference type="InterPro" id="IPR038765">
    <property type="entry name" value="Papain-like_cys_pep_sf"/>
</dbReference>
<feature type="region of interest" description="Disordered" evidence="1">
    <location>
        <begin position="678"/>
        <end position="697"/>
    </location>
</feature>
<feature type="transmembrane region" description="Helical" evidence="2">
    <location>
        <begin position="133"/>
        <end position="149"/>
    </location>
</feature>
<dbReference type="PANTHER" id="PTHR42736">
    <property type="entry name" value="PROTEIN-GLUTAMINE GAMMA-GLUTAMYLTRANSFERASE"/>
    <property type="match status" value="1"/>
</dbReference>
<gene>
    <name evidence="4" type="ORF">IAA08_11080</name>
</gene>
<feature type="transmembrane region" description="Helical" evidence="2">
    <location>
        <begin position="156"/>
        <end position="176"/>
    </location>
</feature>
<feature type="transmembrane region" description="Helical" evidence="2">
    <location>
        <begin position="585"/>
        <end position="607"/>
    </location>
</feature>
<dbReference type="PANTHER" id="PTHR42736:SF1">
    <property type="entry name" value="PROTEIN-GLUTAMINE GAMMA-GLUTAMYLTRANSFERASE"/>
    <property type="match status" value="1"/>
</dbReference>
<dbReference type="InterPro" id="IPR002931">
    <property type="entry name" value="Transglutaminase-like"/>
</dbReference>
<feature type="transmembrane region" description="Helical" evidence="2">
    <location>
        <begin position="86"/>
        <end position="106"/>
    </location>
</feature>
<reference evidence="4" key="1">
    <citation type="journal article" date="2021" name="PeerJ">
        <title>Extensive microbial diversity within the chicken gut microbiome revealed by metagenomics and culture.</title>
        <authorList>
            <person name="Gilroy R."/>
            <person name="Ravi A."/>
            <person name="Getino M."/>
            <person name="Pursley I."/>
            <person name="Horton D.L."/>
            <person name="Alikhan N.F."/>
            <person name="Baker D."/>
            <person name="Gharbi K."/>
            <person name="Hall N."/>
            <person name="Watson M."/>
            <person name="Adriaenssens E.M."/>
            <person name="Foster-Nyarko E."/>
            <person name="Jarju S."/>
            <person name="Secka A."/>
            <person name="Antonio M."/>
            <person name="Oren A."/>
            <person name="Chaudhuri R.R."/>
            <person name="La Ragione R."/>
            <person name="Hildebrand F."/>
            <person name="Pallen M.J."/>
        </authorList>
    </citation>
    <scope>NUCLEOTIDE SEQUENCE</scope>
    <source>
        <strain evidence="4">CHK192-9172</strain>
    </source>
</reference>
<evidence type="ECO:0000256" key="1">
    <source>
        <dbReference type="SAM" id="MobiDB-lite"/>
    </source>
</evidence>
<dbReference type="EMBL" id="DXCH01000295">
    <property type="protein sequence ID" value="HIZ08460.1"/>
    <property type="molecule type" value="Genomic_DNA"/>
</dbReference>
<feature type="domain" description="Transglutaminase-like" evidence="3">
    <location>
        <begin position="456"/>
        <end position="531"/>
    </location>
</feature>
<evidence type="ECO:0000256" key="2">
    <source>
        <dbReference type="SAM" id="Phobius"/>
    </source>
</evidence>
<dbReference type="SUPFAM" id="SSF54001">
    <property type="entry name" value="Cysteine proteinases"/>
    <property type="match status" value="1"/>
</dbReference>